<feature type="transmembrane region" description="Helical" evidence="1">
    <location>
        <begin position="23"/>
        <end position="49"/>
    </location>
</feature>
<sequence length="120" mass="14296">MLTDKEKMFLDYWAKNRDRQKKLLYQLGVGLPLGLVLGAVIMANFFSGWYKRADMIANSQFNPVVLYIAVLLIAVFFAVFSKKFQWDQQEQRYKELLHKQKINQDKQNEEKQDHEVHEKN</sequence>
<keyword evidence="3" id="KW-1185">Reference proteome</keyword>
<name>A0A6I6GH36_9BACT</name>
<keyword evidence="1" id="KW-0472">Membrane</keyword>
<dbReference type="Proteomes" id="UP000426027">
    <property type="component" value="Chromosome"/>
</dbReference>
<keyword evidence="1" id="KW-1133">Transmembrane helix</keyword>
<proteinExistence type="predicted"/>
<accession>A0A6I6GH36</accession>
<protein>
    <submittedName>
        <fullName evidence="2">Uncharacterized protein</fullName>
    </submittedName>
</protein>
<organism evidence="2 3">
    <name type="scientific">Phnomibacter ginsenosidimutans</name>
    <dbReference type="NCBI Taxonomy" id="2676868"/>
    <lineage>
        <taxon>Bacteria</taxon>
        <taxon>Pseudomonadati</taxon>
        <taxon>Bacteroidota</taxon>
        <taxon>Chitinophagia</taxon>
        <taxon>Chitinophagales</taxon>
        <taxon>Chitinophagaceae</taxon>
        <taxon>Phnomibacter</taxon>
    </lineage>
</organism>
<dbReference type="AlphaFoldDB" id="A0A6I6GH36"/>
<gene>
    <name evidence="2" type="ORF">GLV81_05965</name>
</gene>
<evidence type="ECO:0000256" key="1">
    <source>
        <dbReference type="SAM" id="Phobius"/>
    </source>
</evidence>
<dbReference type="KEGG" id="fls:GLV81_05965"/>
<evidence type="ECO:0000313" key="2">
    <source>
        <dbReference type="EMBL" id="QGW27695.1"/>
    </source>
</evidence>
<evidence type="ECO:0000313" key="3">
    <source>
        <dbReference type="Proteomes" id="UP000426027"/>
    </source>
</evidence>
<feature type="transmembrane region" description="Helical" evidence="1">
    <location>
        <begin position="61"/>
        <end position="80"/>
    </location>
</feature>
<dbReference type="EMBL" id="CP046566">
    <property type="protein sequence ID" value="QGW27695.1"/>
    <property type="molecule type" value="Genomic_DNA"/>
</dbReference>
<reference evidence="2 3" key="1">
    <citation type="submission" date="2019-11" db="EMBL/GenBank/DDBJ databases">
        <authorList>
            <person name="Im W.T."/>
        </authorList>
    </citation>
    <scope>NUCLEOTIDE SEQUENCE [LARGE SCALE GENOMIC DNA]</scope>
    <source>
        <strain evidence="2 3">SB-02</strain>
    </source>
</reference>
<dbReference type="RefSeq" id="WP_157477701.1">
    <property type="nucleotide sequence ID" value="NZ_CP046566.1"/>
</dbReference>
<keyword evidence="1" id="KW-0812">Transmembrane</keyword>